<accession>A0ABN2HVU3</accession>
<dbReference type="InterPro" id="IPR003439">
    <property type="entry name" value="ABC_transporter-like_ATP-bd"/>
</dbReference>
<evidence type="ECO:0000256" key="9">
    <source>
        <dbReference type="ARBA" id="ARBA00049985"/>
    </source>
</evidence>
<evidence type="ECO:0000256" key="6">
    <source>
        <dbReference type="ARBA" id="ARBA00022967"/>
    </source>
</evidence>
<feature type="domain" description="ABC transporter" evidence="10">
    <location>
        <begin position="5"/>
        <end position="235"/>
    </location>
</feature>
<proteinExistence type="inferred from homology"/>
<keyword evidence="2" id="KW-0813">Transport</keyword>
<dbReference type="SUPFAM" id="SSF52540">
    <property type="entry name" value="P-loop containing nucleoside triphosphate hydrolases"/>
    <property type="match status" value="1"/>
</dbReference>
<dbReference type="InterPro" id="IPR050763">
    <property type="entry name" value="ABC_transporter_ATP-binding"/>
</dbReference>
<dbReference type="Pfam" id="PF00005">
    <property type="entry name" value="ABC_tran"/>
    <property type="match status" value="1"/>
</dbReference>
<dbReference type="InterPro" id="IPR005894">
    <property type="entry name" value="DrrA"/>
</dbReference>
<keyword evidence="5 11" id="KW-0067">ATP-binding</keyword>
<keyword evidence="7" id="KW-0472">Membrane</keyword>
<evidence type="ECO:0000256" key="4">
    <source>
        <dbReference type="ARBA" id="ARBA00022741"/>
    </source>
</evidence>
<comment type="similarity">
    <text evidence="9">Belongs to the ABC transporter superfamily. Drug exporter-1 (DrugE1) (TC 3.A.1.105) family.</text>
</comment>
<dbReference type="Gene3D" id="3.40.50.300">
    <property type="entry name" value="P-loop containing nucleotide triphosphate hydrolases"/>
    <property type="match status" value="1"/>
</dbReference>
<evidence type="ECO:0000313" key="12">
    <source>
        <dbReference type="Proteomes" id="UP001499947"/>
    </source>
</evidence>
<organism evidence="11 12">
    <name type="scientific">Streptomyces yatensis</name>
    <dbReference type="NCBI Taxonomy" id="155177"/>
    <lineage>
        <taxon>Bacteria</taxon>
        <taxon>Bacillati</taxon>
        <taxon>Actinomycetota</taxon>
        <taxon>Actinomycetes</taxon>
        <taxon>Kitasatosporales</taxon>
        <taxon>Streptomycetaceae</taxon>
        <taxon>Streptomyces</taxon>
        <taxon>Streptomyces violaceusniger group</taxon>
    </lineage>
</organism>
<evidence type="ECO:0000256" key="2">
    <source>
        <dbReference type="ARBA" id="ARBA00022448"/>
    </source>
</evidence>
<comment type="caution">
    <text evidence="11">The sequence shown here is derived from an EMBL/GenBank/DDBJ whole genome shotgun (WGS) entry which is preliminary data.</text>
</comment>
<evidence type="ECO:0000256" key="3">
    <source>
        <dbReference type="ARBA" id="ARBA00022475"/>
    </source>
</evidence>
<dbReference type="EMBL" id="BAAALR010000045">
    <property type="protein sequence ID" value="GAA1694425.1"/>
    <property type="molecule type" value="Genomic_DNA"/>
</dbReference>
<dbReference type="InterPro" id="IPR025302">
    <property type="entry name" value="DrrA1/2-like_C"/>
</dbReference>
<name>A0ABN2HVU3_9ACTN</name>
<protein>
    <submittedName>
        <fullName evidence="11">Daunorubicin resistance protein DrrA family ABC transporter ATP-binding protein</fullName>
    </submittedName>
</protein>
<keyword evidence="3" id="KW-1003">Cell membrane</keyword>
<dbReference type="PROSITE" id="PS50893">
    <property type="entry name" value="ABC_TRANSPORTER_2"/>
    <property type="match status" value="1"/>
</dbReference>
<evidence type="ECO:0000256" key="8">
    <source>
        <dbReference type="ARBA" id="ARBA00023251"/>
    </source>
</evidence>
<keyword evidence="8" id="KW-0046">Antibiotic resistance</keyword>
<evidence type="ECO:0000256" key="7">
    <source>
        <dbReference type="ARBA" id="ARBA00023136"/>
    </source>
</evidence>
<evidence type="ECO:0000256" key="5">
    <source>
        <dbReference type="ARBA" id="ARBA00022840"/>
    </source>
</evidence>
<dbReference type="SMART" id="SM00382">
    <property type="entry name" value="AAA"/>
    <property type="match status" value="1"/>
</dbReference>
<sequence length="316" mass="34074">MDIAIEAEGIRKRYGDHEALRGVDLSVPAGTLLGLLGPNGAGKTTTVRVLATLLEADEGRASVAGFDVRTQPREVRRRIGLTGQYAALDERLTGRENLQLVGVLHRLGRRGAKARAEVLLDRLDLGRFAERTVKTYSGGTRRRLDLAASLIADPKVLFLDEPTTGLDPTSRLILWDMIREQLADGVTVLMTTQYLEEADQLAHRIAVIDGGRVIADGTSDELKAKVGGERLEVTLQDDAAIPAAVTALREVTAMEPVVERHGRMVSVSLRDQLKTVSEAASALDAAQVRPIGFAVRRPSLDDVFLALTGGTTSKEG</sequence>
<dbReference type="Proteomes" id="UP001499947">
    <property type="component" value="Unassembled WGS sequence"/>
</dbReference>
<keyword evidence="6" id="KW-1278">Translocase</keyword>
<evidence type="ECO:0000313" key="11">
    <source>
        <dbReference type="EMBL" id="GAA1694425.1"/>
    </source>
</evidence>
<dbReference type="NCBIfam" id="TIGR01188">
    <property type="entry name" value="drrA"/>
    <property type="match status" value="1"/>
</dbReference>
<keyword evidence="12" id="KW-1185">Reference proteome</keyword>
<evidence type="ECO:0000259" key="10">
    <source>
        <dbReference type="PROSITE" id="PS50893"/>
    </source>
</evidence>
<dbReference type="PANTHER" id="PTHR42711:SF19">
    <property type="entry name" value="DOXORUBICIN RESISTANCE ATP-BINDING PROTEIN DRRA"/>
    <property type="match status" value="1"/>
</dbReference>
<reference evidence="11 12" key="1">
    <citation type="journal article" date="2019" name="Int. J. Syst. Evol. Microbiol.">
        <title>The Global Catalogue of Microorganisms (GCM) 10K type strain sequencing project: providing services to taxonomists for standard genome sequencing and annotation.</title>
        <authorList>
            <consortium name="The Broad Institute Genomics Platform"/>
            <consortium name="The Broad Institute Genome Sequencing Center for Infectious Disease"/>
            <person name="Wu L."/>
            <person name="Ma J."/>
        </authorList>
    </citation>
    <scope>NUCLEOTIDE SEQUENCE [LARGE SCALE GENOMIC DNA]</scope>
    <source>
        <strain evidence="11 12">JCM 13244</strain>
    </source>
</reference>
<dbReference type="InterPro" id="IPR027417">
    <property type="entry name" value="P-loop_NTPase"/>
</dbReference>
<dbReference type="Pfam" id="PF13732">
    <property type="entry name" value="DrrA1-3_C"/>
    <property type="match status" value="1"/>
</dbReference>
<gene>
    <name evidence="11" type="ORF">GCM10009680_37950</name>
</gene>
<dbReference type="InterPro" id="IPR003593">
    <property type="entry name" value="AAA+_ATPase"/>
</dbReference>
<dbReference type="PANTHER" id="PTHR42711">
    <property type="entry name" value="ABC TRANSPORTER ATP-BINDING PROTEIN"/>
    <property type="match status" value="1"/>
</dbReference>
<evidence type="ECO:0000256" key="1">
    <source>
        <dbReference type="ARBA" id="ARBA00004202"/>
    </source>
</evidence>
<dbReference type="GO" id="GO:0005524">
    <property type="term" value="F:ATP binding"/>
    <property type="evidence" value="ECO:0007669"/>
    <property type="project" value="UniProtKB-KW"/>
</dbReference>
<keyword evidence="4" id="KW-0547">Nucleotide-binding</keyword>
<dbReference type="RefSeq" id="WP_211127852.1">
    <property type="nucleotide sequence ID" value="NZ_BAAALR010000045.1"/>
</dbReference>
<comment type="subcellular location">
    <subcellularLocation>
        <location evidence="1">Cell membrane</location>
        <topology evidence="1">Peripheral membrane protein</topology>
    </subcellularLocation>
</comment>